<evidence type="ECO:0000259" key="2">
    <source>
        <dbReference type="PROSITE" id="PS50102"/>
    </source>
</evidence>
<comment type="caution">
    <text evidence="3">The sequence shown here is derived from an EMBL/GenBank/DDBJ whole genome shotgun (WGS) entry which is preliminary data.</text>
</comment>
<dbReference type="InterPro" id="IPR000504">
    <property type="entry name" value="RRM_dom"/>
</dbReference>
<dbReference type="InterPro" id="IPR035979">
    <property type="entry name" value="RBD_domain_sf"/>
</dbReference>
<dbReference type="InterPro" id="IPR012677">
    <property type="entry name" value="Nucleotide-bd_a/b_plait_sf"/>
</dbReference>
<protein>
    <submittedName>
        <fullName evidence="3">RNA-binding protein MRN1</fullName>
    </submittedName>
</protein>
<reference evidence="3 4" key="1">
    <citation type="submission" date="2019-01" db="EMBL/GenBank/DDBJ databases">
        <title>Genomes sequencing and comparative genomics of infectious freshwater microsporidia, Cucumispora dikerogammari and Thelohania contejeani.</title>
        <authorList>
            <person name="Cormier A."/>
            <person name="Giraud I."/>
            <person name="Wattier R."/>
            <person name="Teixeira M."/>
            <person name="Grandjean F."/>
            <person name="Rigaud T."/>
            <person name="Cordaux R."/>
        </authorList>
    </citation>
    <scope>NUCLEOTIDE SEQUENCE [LARGE SCALE GENOMIC DNA]</scope>
    <source>
        <strain evidence="3">T1</strain>
        <tissue evidence="3">Spores</tissue>
    </source>
</reference>
<keyword evidence="1" id="KW-0694">RNA-binding</keyword>
<dbReference type="Proteomes" id="UP001516464">
    <property type="component" value="Unassembled WGS sequence"/>
</dbReference>
<dbReference type="SUPFAM" id="SSF54928">
    <property type="entry name" value="RNA-binding domain, RBD"/>
    <property type="match status" value="1"/>
</dbReference>
<organism evidence="3 4">
    <name type="scientific">Astathelohania contejeani</name>
    <dbReference type="NCBI Taxonomy" id="164912"/>
    <lineage>
        <taxon>Eukaryota</taxon>
        <taxon>Fungi</taxon>
        <taxon>Fungi incertae sedis</taxon>
        <taxon>Microsporidia</taxon>
        <taxon>Astathelohaniidae</taxon>
        <taxon>Astathelohania</taxon>
    </lineage>
</organism>
<dbReference type="EMBL" id="SBIQ01000143">
    <property type="protein sequence ID" value="KAF7683007.1"/>
    <property type="molecule type" value="Genomic_DNA"/>
</dbReference>
<dbReference type="PROSITE" id="PS50102">
    <property type="entry name" value="RRM"/>
    <property type="match status" value="1"/>
</dbReference>
<accession>A0ABQ7HXW0</accession>
<dbReference type="Gene3D" id="3.30.70.330">
    <property type="match status" value="1"/>
</dbReference>
<proteinExistence type="predicted"/>
<name>A0ABQ7HXW0_9MICR</name>
<evidence type="ECO:0000313" key="4">
    <source>
        <dbReference type="Proteomes" id="UP001516464"/>
    </source>
</evidence>
<feature type="domain" description="RRM" evidence="2">
    <location>
        <begin position="143"/>
        <end position="216"/>
    </location>
</feature>
<evidence type="ECO:0000256" key="1">
    <source>
        <dbReference type="PROSITE-ProRule" id="PRU00176"/>
    </source>
</evidence>
<gene>
    <name evidence="3" type="primary">MRN1</name>
    <name evidence="3" type="ORF">TCON_1781</name>
</gene>
<evidence type="ECO:0000313" key="3">
    <source>
        <dbReference type="EMBL" id="KAF7683007.1"/>
    </source>
</evidence>
<sequence>MFPRTLIVHSLPEISADYEIESIVKENNEIKINFFSYYTLYKYYTQLSNTKDVKLGDPMELSSNIRNAFHSGASRRVWLKDAEESEADLAREFGEVESVQWTRNTMKIVFMEIGSALKFVKHYSSDLKRIGFVRNDEERLENRTLYFGSITSDITEKDLISAIVGGDIYTCKILRDRSCGFVSFVSSESASAFLALCKAEPMRIKGNNIKVSTANGTKITIEGIIACYDGATRVLECPKEYRNEIEEYGDIEEIIEEEGKIRVSFFNLMDAYRAKKKMEGKERCDIYYGKDKCGRISSRDIMLYLQEIEYNKYIS</sequence>
<keyword evidence="4" id="KW-1185">Reference proteome</keyword>
<dbReference type="SMART" id="SM00360">
    <property type="entry name" value="RRM"/>
    <property type="match status" value="1"/>
</dbReference>